<feature type="repeat" description="WD" evidence="3">
    <location>
        <begin position="793"/>
        <end position="834"/>
    </location>
</feature>
<feature type="repeat" description="WD" evidence="3">
    <location>
        <begin position="844"/>
        <end position="857"/>
    </location>
</feature>
<dbReference type="InterPro" id="IPR036322">
    <property type="entry name" value="WD40_repeat_dom_sf"/>
</dbReference>
<dbReference type="AlphaFoldDB" id="A0A0D0C3C2"/>
<feature type="repeat" description="WD" evidence="3">
    <location>
        <begin position="1040"/>
        <end position="1081"/>
    </location>
</feature>
<dbReference type="SUPFAM" id="SSF52540">
    <property type="entry name" value="P-loop containing nucleoside triphosphate hydrolases"/>
    <property type="match status" value="1"/>
</dbReference>
<feature type="repeat" description="WD" evidence="3">
    <location>
        <begin position="578"/>
        <end position="619"/>
    </location>
</feature>
<evidence type="ECO:0000256" key="3">
    <source>
        <dbReference type="PROSITE-ProRule" id="PRU00221"/>
    </source>
</evidence>
<dbReference type="OrthoDB" id="538223at2759"/>
<feature type="repeat" description="WD" evidence="3">
    <location>
        <begin position="621"/>
        <end position="662"/>
    </location>
</feature>
<accession>A0A0D0C3C2</accession>
<dbReference type="HOGENOM" id="CLU_000288_6_3_1"/>
<gene>
    <name evidence="5" type="ORF">GYMLUDRAFT_173735</name>
</gene>
<dbReference type="InterPro" id="IPR011047">
    <property type="entry name" value="Quinoprotein_ADH-like_sf"/>
</dbReference>
<dbReference type="Pfam" id="PF24883">
    <property type="entry name" value="NPHP3_N"/>
    <property type="match status" value="1"/>
</dbReference>
<feature type="domain" description="Nephrocystin 3-like N-terminal" evidence="4">
    <location>
        <begin position="22"/>
        <end position="182"/>
    </location>
</feature>
<dbReference type="InterPro" id="IPR027417">
    <property type="entry name" value="P-loop_NTPase"/>
</dbReference>
<feature type="repeat" description="WD" evidence="3">
    <location>
        <begin position="997"/>
        <end position="1031"/>
    </location>
</feature>
<dbReference type="PROSITE" id="PS00678">
    <property type="entry name" value="WD_REPEATS_1"/>
    <property type="match status" value="6"/>
</dbReference>
<proteinExistence type="predicted"/>
<dbReference type="PANTHER" id="PTHR19848">
    <property type="entry name" value="WD40 REPEAT PROTEIN"/>
    <property type="match status" value="1"/>
</dbReference>
<dbReference type="SUPFAM" id="SSF50978">
    <property type="entry name" value="WD40 repeat-like"/>
    <property type="match status" value="1"/>
</dbReference>
<dbReference type="PANTHER" id="PTHR19848:SF8">
    <property type="entry name" value="F-BOX AND WD REPEAT DOMAIN CONTAINING 7"/>
    <property type="match status" value="1"/>
</dbReference>
<feature type="repeat" description="WD" evidence="3">
    <location>
        <begin position="664"/>
        <end position="705"/>
    </location>
</feature>
<keyword evidence="6" id="KW-1185">Reference proteome</keyword>
<dbReference type="Proteomes" id="UP000053593">
    <property type="component" value="Unassembled WGS sequence"/>
</dbReference>
<protein>
    <recommendedName>
        <fullName evidence="4">Nephrocystin 3-like N-terminal domain-containing protein</fullName>
    </recommendedName>
</protein>
<dbReference type="CDD" id="cd00200">
    <property type="entry name" value="WD40"/>
    <property type="match status" value="1"/>
</dbReference>
<feature type="non-terminal residue" evidence="5">
    <location>
        <position position="1198"/>
    </location>
</feature>
<dbReference type="InterPro" id="IPR019775">
    <property type="entry name" value="WD40_repeat_CS"/>
</dbReference>
<evidence type="ECO:0000313" key="5">
    <source>
        <dbReference type="EMBL" id="KIK56859.1"/>
    </source>
</evidence>
<dbReference type="PROSITE" id="PS50082">
    <property type="entry name" value="WD_REPEATS_2"/>
    <property type="match status" value="12"/>
</dbReference>
<feature type="repeat" description="WD" evidence="3">
    <location>
        <begin position="954"/>
        <end position="995"/>
    </location>
</feature>
<evidence type="ECO:0000256" key="2">
    <source>
        <dbReference type="ARBA" id="ARBA00022737"/>
    </source>
</evidence>
<feature type="repeat" description="WD" evidence="3">
    <location>
        <begin position="750"/>
        <end position="791"/>
    </location>
</feature>
<reference evidence="5 6" key="1">
    <citation type="submission" date="2014-04" db="EMBL/GenBank/DDBJ databases">
        <title>Evolutionary Origins and Diversification of the Mycorrhizal Mutualists.</title>
        <authorList>
            <consortium name="DOE Joint Genome Institute"/>
            <consortium name="Mycorrhizal Genomics Consortium"/>
            <person name="Kohler A."/>
            <person name="Kuo A."/>
            <person name="Nagy L.G."/>
            <person name="Floudas D."/>
            <person name="Copeland A."/>
            <person name="Barry K.W."/>
            <person name="Cichocki N."/>
            <person name="Veneault-Fourrey C."/>
            <person name="LaButti K."/>
            <person name="Lindquist E.A."/>
            <person name="Lipzen A."/>
            <person name="Lundell T."/>
            <person name="Morin E."/>
            <person name="Murat C."/>
            <person name="Riley R."/>
            <person name="Ohm R."/>
            <person name="Sun H."/>
            <person name="Tunlid A."/>
            <person name="Henrissat B."/>
            <person name="Grigoriev I.V."/>
            <person name="Hibbett D.S."/>
            <person name="Martin F."/>
        </authorList>
    </citation>
    <scope>NUCLEOTIDE SEQUENCE [LARGE SCALE GENOMIC DNA]</scope>
    <source>
        <strain evidence="5 6">FD-317 M1</strain>
    </source>
</reference>
<dbReference type="PROSITE" id="PS50294">
    <property type="entry name" value="WD_REPEATS_REGION"/>
    <property type="match status" value="11"/>
</dbReference>
<dbReference type="Gene3D" id="3.40.50.300">
    <property type="entry name" value="P-loop containing nucleotide triphosphate hydrolases"/>
    <property type="match status" value="1"/>
</dbReference>
<keyword evidence="1 3" id="KW-0853">WD repeat</keyword>
<feature type="repeat" description="WD" evidence="3">
    <location>
        <begin position="911"/>
        <end position="952"/>
    </location>
</feature>
<organism evidence="5 6">
    <name type="scientific">Collybiopsis luxurians FD-317 M1</name>
    <dbReference type="NCBI Taxonomy" id="944289"/>
    <lineage>
        <taxon>Eukaryota</taxon>
        <taxon>Fungi</taxon>
        <taxon>Dikarya</taxon>
        <taxon>Basidiomycota</taxon>
        <taxon>Agaricomycotina</taxon>
        <taxon>Agaricomycetes</taxon>
        <taxon>Agaricomycetidae</taxon>
        <taxon>Agaricales</taxon>
        <taxon>Marasmiineae</taxon>
        <taxon>Omphalotaceae</taxon>
        <taxon>Collybiopsis</taxon>
        <taxon>Collybiopsis luxurians</taxon>
    </lineage>
</organism>
<dbReference type="InterPro" id="IPR015943">
    <property type="entry name" value="WD40/YVTN_repeat-like_dom_sf"/>
</dbReference>
<keyword evidence="2" id="KW-0677">Repeat</keyword>
<evidence type="ECO:0000313" key="6">
    <source>
        <dbReference type="Proteomes" id="UP000053593"/>
    </source>
</evidence>
<feature type="repeat" description="WD" evidence="3">
    <location>
        <begin position="868"/>
        <end position="909"/>
    </location>
</feature>
<dbReference type="InterPro" id="IPR056884">
    <property type="entry name" value="NPHP3-like_N"/>
</dbReference>
<sequence>AYLDSDKVCLEHTRVEIIKKISHWISKIGADAPKSFFLHGPAGTGKSAISHSIGKKSKDEDCLGAFFHFDRTLSMDRTPSKALQSIAYNLAIHVPNFRNGLIEILEKDPYLLSSSSLKELWQSLISKPAKLAYGIKPVVIVIDALDECGPQQENSLRKKFLSVLMEGVNNLPSNFRVLMTSRLDNDVAEILEEYANQIQALNISNLNDTEHDIYKYILNRMGTLIRNGDLSLDQCQLLAKGAEGYFQWAYTVCEALCQKVKPGIKIRKRLEKFIALNWDLNKTLKPLDQLYKSILEELFDSKDEEVMNEYRKVMAQILAAFEPLSKSALKNLQIAYYDYIEEDDEQGVDAVIPWLGSLLTGVNDLDVPIRPVHSSVHDFLLDETRSGEYAIKLVEGQNIMAAAVVKIMTKQLHFNMCNLGSSYLRNSEIQNLGDLIRDKIPSELSYACCFWDAHLVNIPCNVQMLALIKTFIFKHSLYWMEVLGILNRMEVIARSMENMIQWGTQDALRLQSIGNEIRLFGHIFGGMIGESTPHLYISALPFLPKESLLRETYLSSFRQLIKVCKGQKLHWPALQAILKGRTGPIRALSVSPDGMKIASGSTDCSVHIWSVENGNDIGQPLEGHTNWVRSVAFSPDGKKIASGSDDGSILIWSVELGHAIGEPLQGHTDWVRSVVFSPDGKRIVSGSDDSSIQIWDTETFKAIGNPLLGHRGSVRAVAISPDGKKIVSGSSDHSARIWDVETGNAIGNVLQGHTDYIQAIAISPNGERIATASDDWSIRIWDIESGNSVGGPLQGHKGSVYSVAFSPDGKRLVSGSSDCSVRLWDTDSGNTMGNPLQGHMDSRIVSGSYDCTIRIWDAVSRNGICSPLLGHTDLVLSVAFSPDSQYIASGSSDNSVQIWSANTGDPVGNPLRGHKGPVWSIAFSPDGRKIVTGSSDASVQIWDTATRKLLGEPLEGHTNCVRSVVFSPDGQKVMSGSVDCSLRIWDTRSGKAVLNPLQGHSEAVYSVAFSPDGRMAVSGSSDCSLIIWDLQVQHATGRPLQGHTGPVWSVAFSPNGKQIVSGSSDHSVRIWDAIEGTLIAEPLNCHTNSVLSPEDISELQHHCLSFCSLHHDHGLHSHEPFEDVSLQDNGWICSSDSSLLLWIPPQYREGLSVPHMQLLISRVHQASLDLSDFVHGENWTACYGGSELSQSSSIKAAK</sequence>
<feature type="repeat" description="WD" evidence="3">
    <location>
        <begin position="707"/>
        <end position="748"/>
    </location>
</feature>
<evidence type="ECO:0000259" key="4">
    <source>
        <dbReference type="Pfam" id="PF24883"/>
    </source>
</evidence>
<dbReference type="Pfam" id="PF00400">
    <property type="entry name" value="WD40"/>
    <property type="match status" value="12"/>
</dbReference>
<dbReference type="SMART" id="SM00320">
    <property type="entry name" value="WD40"/>
    <property type="match status" value="12"/>
</dbReference>
<evidence type="ECO:0000256" key="1">
    <source>
        <dbReference type="ARBA" id="ARBA00022574"/>
    </source>
</evidence>
<dbReference type="Gene3D" id="2.130.10.10">
    <property type="entry name" value="YVTN repeat-like/Quinoprotein amine dehydrogenase"/>
    <property type="match status" value="6"/>
</dbReference>
<dbReference type="InterPro" id="IPR020472">
    <property type="entry name" value="WD40_PAC1"/>
</dbReference>
<dbReference type="PRINTS" id="PR00320">
    <property type="entry name" value="GPROTEINBRPT"/>
</dbReference>
<dbReference type="InterPro" id="IPR001680">
    <property type="entry name" value="WD40_rpt"/>
</dbReference>
<name>A0A0D0C3C2_9AGAR</name>
<dbReference type="SUPFAM" id="SSF50998">
    <property type="entry name" value="Quinoprotein alcohol dehydrogenase-like"/>
    <property type="match status" value="1"/>
</dbReference>
<dbReference type="EMBL" id="KN834794">
    <property type="protein sequence ID" value="KIK56859.1"/>
    <property type="molecule type" value="Genomic_DNA"/>
</dbReference>